<dbReference type="Pfam" id="PF00795">
    <property type="entry name" value="CN_hydrolase"/>
    <property type="match status" value="1"/>
</dbReference>
<keyword evidence="5 9" id="KW-0812">Transmembrane</keyword>
<name>A0A420XG49_9PAST</name>
<keyword evidence="8 9" id="KW-0012">Acyltransferase</keyword>
<feature type="transmembrane region" description="Helical" evidence="9">
    <location>
        <begin position="32"/>
        <end position="48"/>
    </location>
</feature>
<keyword evidence="4 9" id="KW-0808">Transferase</keyword>
<dbReference type="PANTHER" id="PTHR38686">
    <property type="entry name" value="APOLIPOPROTEIN N-ACYLTRANSFERASE"/>
    <property type="match status" value="1"/>
</dbReference>
<comment type="catalytic activity">
    <reaction evidence="9">
        <text>N-terminal S-1,2-diacyl-sn-glyceryl-L-cysteinyl-[lipoprotein] + a glycerophospholipid = N-acyl-S-1,2-diacyl-sn-glyceryl-L-cysteinyl-[lipoprotein] + a 2-acyl-sn-glycero-3-phospholipid + H(+)</text>
        <dbReference type="Rhea" id="RHEA:48228"/>
        <dbReference type="Rhea" id="RHEA-COMP:14681"/>
        <dbReference type="Rhea" id="RHEA-COMP:14684"/>
        <dbReference type="ChEBI" id="CHEBI:15378"/>
        <dbReference type="ChEBI" id="CHEBI:136912"/>
        <dbReference type="ChEBI" id="CHEBI:140656"/>
        <dbReference type="ChEBI" id="CHEBI:140657"/>
        <dbReference type="ChEBI" id="CHEBI:140660"/>
        <dbReference type="EC" id="2.3.1.269"/>
    </reaction>
</comment>
<comment type="similarity">
    <text evidence="2 9">Belongs to the CN hydrolase family. Apolipoprotein N-acyltransferase subfamily.</text>
</comment>
<feature type="transmembrane region" description="Helical" evidence="9">
    <location>
        <begin position="483"/>
        <end position="502"/>
    </location>
</feature>
<gene>
    <name evidence="9" type="primary">lnt</name>
    <name evidence="11" type="ORF">DES31_1373</name>
</gene>
<evidence type="ECO:0000256" key="1">
    <source>
        <dbReference type="ARBA" id="ARBA00004651"/>
    </source>
</evidence>
<comment type="function">
    <text evidence="9">Catalyzes the phospholipid dependent N-acylation of the N-terminal cysteine of apolipoprotein, the last step in lipoprotein maturation.</text>
</comment>
<evidence type="ECO:0000313" key="12">
    <source>
        <dbReference type="Proteomes" id="UP000280099"/>
    </source>
</evidence>
<dbReference type="Gene3D" id="3.60.110.10">
    <property type="entry name" value="Carbon-nitrogen hydrolase"/>
    <property type="match status" value="1"/>
</dbReference>
<evidence type="ECO:0000256" key="4">
    <source>
        <dbReference type="ARBA" id="ARBA00022679"/>
    </source>
</evidence>
<feature type="transmembrane region" description="Helical" evidence="9">
    <location>
        <begin position="55"/>
        <end position="75"/>
    </location>
</feature>
<comment type="subcellular location">
    <subcellularLocation>
        <location evidence="1 9">Cell membrane</location>
        <topology evidence="1 9">Multi-pass membrane protein</topology>
    </subcellularLocation>
</comment>
<dbReference type="EMBL" id="RBJC01000007">
    <property type="protein sequence ID" value="RKR71641.1"/>
    <property type="molecule type" value="Genomic_DNA"/>
</dbReference>
<organism evidence="11 12">
    <name type="scientific">Otariodibacter oris</name>
    <dbReference type="NCBI Taxonomy" id="1032623"/>
    <lineage>
        <taxon>Bacteria</taxon>
        <taxon>Pseudomonadati</taxon>
        <taxon>Pseudomonadota</taxon>
        <taxon>Gammaproteobacteria</taxon>
        <taxon>Pasteurellales</taxon>
        <taxon>Pasteurellaceae</taxon>
        <taxon>Otariodibacter</taxon>
    </lineage>
</organism>
<feature type="transmembrane region" description="Helical" evidence="9">
    <location>
        <begin position="120"/>
        <end position="143"/>
    </location>
</feature>
<evidence type="ECO:0000256" key="3">
    <source>
        <dbReference type="ARBA" id="ARBA00022475"/>
    </source>
</evidence>
<evidence type="ECO:0000259" key="10">
    <source>
        <dbReference type="PROSITE" id="PS50263"/>
    </source>
</evidence>
<accession>A0A420XG49</accession>
<keyword evidence="3 9" id="KW-1003">Cell membrane</keyword>
<evidence type="ECO:0000256" key="9">
    <source>
        <dbReference type="HAMAP-Rule" id="MF_01148"/>
    </source>
</evidence>
<dbReference type="EC" id="2.3.1.269" evidence="9"/>
<dbReference type="CDD" id="cd07571">
    <property type="entry name" value="ALP_N-acyl_transferase"/>
    <property type="match status" value="1"/>
</dbReference>
<keyword evidence="11" id="KW-0449">Lipoprotein</keyword>
<sequence>MAISKNFSTVTIYLFALISGGIGILAYSPFDYWPVAFISAFGLLWLIITQSKKVALIGAFLWAVSYFSIGVNWVSVSMTQFGGVPEIVSYLAVLLLASYLALYPLLFTYLSQRFNLKNPWVLASLFSFTEYLREIVFTGFPWLQFGYTQIDSPFYGLAPITGVQGLTFFVILTSGYLVQIFCKWSEHKIIPHQPILVCIGILIFTAFTQLFTFVEDDTEKKSINISLIQGNIEQQMKWDPSYFNATLATYNRLITPLLGKSDVIIFPESAIPAKENDIVPILNQLDSLGRENHSEIILGTLYQENNQLFNSAVLLGDSNQPYNMSQAQRYNKHHLVPFGEYVPFGNLLDWMREVFILPINLARGNFIQPALNIANNSFNLAICYEIIFGDQVQQNQKQQQSDYLVTISNDAWFGTSSGPWQHLQMARMRALELGKPLIRATNTGITAFVDVNGQIIKQAPQFEATTLTQSMQPTKGTTPFTLLGHWLIYGISLMILVFSTFMNRGKNTK</sequence>
<protein>
    <recommendedName>
        <fullName evidence="9">Apolipoprotein N-acyltransferase</fullName>
        <shortName evidence="9">ALP N-acyltransferase</shortName>
        <ecNumber evidence="9">2.3.1.269</ecNumber>
    </recommendedName>
</protein>
<keyword evidence="6 9" id="KW-1133">Transmembrane helix</keyword>
<evidence type="ECO:0000256" key="7">
    <source>
        <dbReference type="ARBA" id="ARBA00023136"/>
    </source>
</evidence>
<comment type="caution">
    <text evidence="11">The sequence shown here is derived from an EMBL/GenBank/DDBJ whole genome shotgun (WGS) entry which is preliminary data.</text>
</comment>
<dbReference type="AlphaFoldDB" id="A0A420XG49"/>
<feature type="transmembrane region" description="Helical" evidence="9">
    <location>
        <begin position="163"/>
        <end position="182"/>
    </location>
</feature>
<dbReference type="UniPathway" id="UPA00666"/>
<feature type="domain" description="CN hydrolase" evidence="10">
    <location>
        <begin position="228"/>
        <end position="473"/>
    </location>
</feature>
<evidence type="ECO:0000313" key="11">
    <source>
        <dbReference type="EMBL" id="RKR71641.1"/>
    </source>
</evidence>
<reference evidence="11 12" key="1">
    <citation type="submission" date="2018-10" db="EMBL/GenBank/DDBJ databases">
        <title>Genomic Encyclopedia of Type Strains, Phase IV (KMG-IV): sequencing the most valuable type-strain genomes for metagenomic binning, comparative biology and taxonomic classification.</title>
        <authorList>
            <person name="Goeker M."/>
        </authorList>
    </citation>
    <scope>NUCLEOTIDE SEQUENCE [LARGE SCALE GENOMIC DNA]</scope>
    <source>
        <strain evidence="11 12">DSM 23800</strain>
    </source>
</reference>
<dbReference type="RefSeq" id="WP_121123371.1">
    <property type="nucleotide sequence ID" value="NZ_CP016604.1"/>
</dbReference>
<evidence type="ECO:0000256" key="5">
    <source>
        <dbReference type="ARBA" id="ARBA00022692"/>
    </source>
</evidence>
<dbReference type="Pfam" id="PF20154">
    <property type="entry name" value="LNT_N"/>
    <property type="match status" value="1"/>
</dbReference>
<dbReference type="GO" id="GO:0042158">
    <property type="term" value="P:lipoprotein biosynthetic process"/>
    <property type="evidence" value="ECO:0007669"/>
    <property type="project" value="UniProtKB-UniRule"/>
</dbReference>
<dbReference type="InterPro" id="IPR036526">
    <property type="entry name" value="C-N_Hydrolase_sf"/>
</dbReference>
<dbReference type="PANTHER" id="PTHR38686:SF1">
    <property type="entry name" value="APOLIPOPROTEIN N-ACYLTRANSFERASE"/>
    <property type="match status" value="1"/>
</dbReference>
<dbReference type="NCBIfam" id="TIGR00546">
    <property type="entry name" value="lnt"/>
    <property type="match status" value="1"/>
</dbReference>
<dbReference type="InterPro" id="IPR003010">
    <property type="entry name" value="C-N_Hydrolase"/>
</dbReference>
<dbReference type="PROSITE" id="PS50263">
    <property type="entry name" value="CN_HYDROLASE"/>
    <property type="match status" value="1"/>
</dbReference>
<feature type="transmembrane region" description="Helical" evidence="9">
    <location>
        <begin position="7"/>
        <end position="26"/>
    </location>
</feature>
<dbReference type="InterPro" id="IPR004563">
    <property type="entry name" value="Apolipo_AcylTrfase"/>
</dbReference>
<feature type="transmembrane region" description="Helical" evidence="9">
    <location>
        <begin position="194"/>
        <end position="214"/>
    </location>
</feature>
<dbReference type="InterPro" id="IPR045378">
    <property type="entry name" value="LNT_N"/>
</dbReference>
<dbReference type="GO" id="GO:0005886">
    <property type="term" value="C:plasma membrane"/>
    <property type="evidence" value="ECO:0007669"/>
    <property type="project" value="UniProtKB-SubCell"/>
</dbReference>
<comment type="pathway">
    <text evidence="9">Protein modification; lipoprotein biosynthesis (N-acyl transfer).</text>
</comment>
<proteinExistence type="inferred from homology"/>
<keyword evidence="7 9" id="KW-0472">Membrane</keyword>
<evidence type="ECO:0000256" key="2">
    <source>
        <dbReference type="ARBA" id="ARBA00010065"/>
    </source>
</evidence>
<dbReference type="SUPFAM" id="SSF56317">
    <property type="entry name" value="Carbon-nitrogen hydrolase"/>
    <property type="match status" value="1"/>
</dbReference>
<evidence type="ECO:0000256" key="8">
    <source>
        <dbReference type="ARBA" id="ARBA00023315"/>
    </source>
</evidence>
<feature type="transmembrane region" description="Helical" evidence="9">
    <location>
        <begin position="87"/>
        <end position="108"/>
    </location>
</feature>
<dbReference type="HAMAP" id="MF_01148">
    <property type="entry name" value="Lnt"/>
    <property type="match status" value="1"/>
</dbReference>
<dbReference type="OrthoDB" id="9804277at2"/>
<keyword evidence="12" id="KW-1185">Reference proteome</keyword>
<dbReference type="Proteomes" id="UP000280099">
    <property type="component" value="Unassembled WGS sequence"/>
</dbReference>
<dbReference type="GO" id="GO:0016410">
    <property type="term" value="F:N-acyltransferase activity"/>
    <property type="evidence" value="ECO:0007669"/>
    <property type="project" value="UniProtKB-UniRule"/>
</dbReference>
<evidence type="ECO:0000256" key="6">
    <source>
        <dbReference type="ARBA" id="ARBA00022989"/>
    </source>
</evidence>